<dbReference type="AlphaFoldDB" id="A0A7U8C4S2"/>
<dbReference type="PANTHER" id="PTHR33529">
    <property type="entry name" value="SLR0882 PROTEIN-RELATED"/>
    <property type="match status" value="1"/>
</dbReference>
<feature type="transmembrane region" description="Helical" evidence="9">
    <location>
        <begin position="63"/>
        <end position="81"/>
    </location>
</feature>
<name>A0A7U8C4S2_NEPCE</name>
<dbReference type="EMBL" id="AAOW01000019">
    <property type="protein sequence ID" value="EAR60324.1"/>
    <property type="molecule type" value="Genomic_DNA"/>
</dbReference>
<evidence type="ECO:0000256" key="7">
    <source>
        <dbReference type="ARBA" id="ARBA00023136"/>
    </source>
</evidence>
<dbReference type="PANTHER" id="PTHR33529:SF2">
    <property type="entry name" value="LIPOPOLYSACCHARIDE EXPORT SYSTEM PERMEASE PROTEIN LPTG"/>
    <property type="match status" value="1"/>
</dbReference>
<comment type="function">
    <text evidence="1">Part of the ABC transporter complex LptBFG involved in the translocation of lipopolysaccharide (LPS) from the inner membrane to the outer membrane.</text>
</comment>
<dbReference type="Proteomes" id="UP000002171">
    <property type="component" value="Unassembled WGS sequence"/>
</dbReference>
<evidence type="ECO:0000256" key="2">
    <source>
        <dbReference type="ARBA" id="ARBA00004651"/>
    </source>
</evidence>
<comment type="similarity">
    <text evidence="3">Belongs to the LptF/LptG family.</text>
</comment>
<evidence type="ECO:0008006" key="12">
    <source>
        <dbReference type="Google" id="ProtNLM"/>
    </source>
</evidence>
<dbReference type="NCBIfam" id="TIGR04408">
    <property type="entry name" value="LptG_lptG"/>
    <property type="match status" value="1"/>
</dbReference>
<evidence type="ECO:0000256" key="3">
    <source>
        <dbReference type="ARBA" id="ARBA00007725"/>
    </source>
</evidence>
<sequence>MSLIDRYIARHVLGGFLVVLLVVAGLDMLFALVEELKDVQGNYSFAAAVEYVLLTLPRRLYEFIPLSSLIGCLLGLGILASSSELTVMRAAGISTLGIIISVMKPVLLIIALALGLGEFVVPHTEQRAQSHRQVMLTGGGAIHDASRVWHRDDMTFLHINAVIPDGSVRGVTRYEFNEDLTLKRSSFAEVGRYEDGKWLLTDIQESRFPDAKGREQRATSSIVTTEIEQEIWESGLTPDLLKVVMVQPTNLSISGLVQYSNYLTDQGLASEQYRIAFWNKLLLPLAIFALVLVAVSFIFGPLRSVTLGQRLITGIIVGLVFKLSQDILGPTSAVFGFYPFVAVMIPILICIGVGFWLLNRAK</sequence>
<accession>A0A7U8C4S2</accession>
<comment type="subunit">
    <text evidence="8">Component of the lipopolysaccharide transport and assembly complex. The LptBFG transporter is composed of two ATP-binding proteins (LptB) and two transmembrane proteins (LptF and LptG).</text>
</comment>
<dbReference type="GO" id="GO:0043190">
    <property type="term" value="C:ATP-binding cassette (ABC) transporter complex"/>
    <property type="evidence" value="ECO:0007669"/>
    <property type="project" value="InterPro"/>
</dbReference>
<dbReference type="InterPro" id="IPR005495">
    <property type="entry name" value="LptG/LptF_permease"/>
</dbReference>
<keyword evidence="7 9" id="KW-0472">Membrane</keyword>
<comment type="caution">
    <text evidence="10">The sequence shown here is derived from an EMBL/GenBank/DDBJ whole genome shotgun (WGS) entry which is preliminary data.</text>
</comment>
<dbReference type="GO" id="GO:0015920">
    <property type="term" value="P:lipopolysaccharide transport"/>
    <property type="evidence" value="ECO:0007669"/>
    <property type="project" value="TreeGrafter"/>
</dbReference>
<feature type="transmembrane region" description="Helical" evidence="9">
    <location>
        <begin position="39"/>
        <end position="56"/>
    </location>
</feature>
<evidence type="ECO:0000256" key="6">
    <source>
        <dbReference type="ARBA" id="ARBA00022989"/>
    </source>
</evidence>
<protein>
    <recommendedName>
        <fullName evidence="12">LPS export ABC transporter permease LptG</fullName>
    </recommendedName>
</protein>
<reference evidence="10 11" key="1">
    <citation type="submission" date="2006-02" db="EMBL/GenBank/DDBJ databases">
        <authorList>
            <person name="Pinhassi J."/>
            <person name="Pedros-Alio C."/>
            <person name="Ferriera S."/>
            <person name="Johnson J."/>
            <person name="Kravitz S."/>
            <person name="Halpern A."/>
            <person name="Remington K."/>
            <person name="Beeson K."/>
            <person name="Tran B."/>
            <person name="Rogers Y.-H."/>
            <person name="Friedman R."/>
            <person name="Venter J.C."/>
        </authorList>
    </citation>
    <scope>NUCLEOTIDE SEQUENCE [LARGE SCALE GENOMIC DNA]</scope>
    <source>
        <strain evidence="10 11">MED92</strain>
    </source>
</reference>
<dbReference type="OrthoDB" id="9776227at2"/>
<evidence type="ECO:0000256" key="8">
    <source>
        <dbReference type="ARBA" id="ARBA00026081"/>
    </source>
</evidence>
<evidence type="ECO:0000256" key="1">
    <source>
        <dbReference type="ARBA" id="ARBA00002265"/>
    </source>
</evidence>
<evidence type="ECO:0000256" key="5">
    <source>
        <dbReference type="ARBA" id="ARBA00022692"/>
    </source>
</evidence>
<feature type="transmembrane region" description="Helical" evidence="9">
    <location>
        <begin position="93"/>
        <end position="117"/>
    </location>
</feature>
<organism evidence="10 11">
    <name type="scientific">Neptuniibacter caesariensis</name>
    <dbReference type="NCBI Taxonomy" id="207954"/>
    <lineage>
        <taxon>Bacteria</taxon>
        <taxon>Pseudomonadati</taxon>
        <taxon>Pseudomonadota</taxon>
        <taxon>Gammaproteobacteria</taxon>
        <taxon>Oceanospirillales</taxon>
        <taxon>Oceanospirillaceae</taxon>
        <taxon>Neptuniibacter</taxon>
    </lineage>
</organism>
<dbReference type="GO" id="GO:0055085">
    <property type="term" value="P:transmembrane transport"/>
    <property type="evidence" value="ECO:0007669"/>
    <property type="project" value="InterPro"/>
</dbReference>
<keyword evidence="5 9" id="KW-0812">Transmembrane</keyword>
<feature type="transmembrane region" description="Helical" evidence="9">
    <location>
        <begin position="335"/>
        <end position="358"/>
    </location>
</feature>
<comment type="subcellular location">
    <subcellularLocation>
        <location evidence="2">Cell membrane</location>
        <topology evidence="2">Multi-pass membrane protein</topology>
    </subcellularLocation>
</comment>
<feature type="transmembrane region" description="Helical" evidence="9">
    <location>
        <begin position="281"/>
        <end position="299"/>
    </location>
</feature>
<evidence type="ECO:0000256" key="4">
    <source>
        <dbReference type="ARBA" id="ARBA00022475"/>
    </source>
</evidence>
<dbReference type="Pfam" id="PF03739">
    <property type="entry name" value="LptF_LptG"/>
    <property type="match status" value="1"/>
</dbReference>
<keyword evidence="6 9" id="KW-1133">Transmembrane helix</keyword>
<dbReference type="InterPro" id="IPR030923">
    <property type="entry name" value="LptG"/>
</dbReference>
<gene>
    <name evidence="10" type="ORF">MED92_00300</name>
</gene>
<keyword evidence="11" id="KW-1185">Reference proteome</keyword>
<keyword evidence="4" id="KW-1003">Cell membrane</keyword>
<proteinExistence type="inferred from homology"/>
<evidence type="ECO:0000256" key="9">
    <source>
        <dbReference type="SAM" id="Phobius"/>
    </source>
</evidence>
<feature type="transmembrane region" description="Helical" evidence="9">
    <location>
        <begin position="12"/>
        <end position="33"/>
    </location>
</feature>
<evidence type="ECO:0000313" key="11">
    <source>
        <dbReference type="Proteomes" id="UP000002171"/>
    </source>
</evidence>
<evidence type="ECO:0000313" key="10">
    <source>
        <dbReference type="EMBL" id="EAR60324.1"/>
    </source>
</evidence>